<keyword evidence="3" id="KW-1185">Reference proteome</keyword>
<feature type="compositionally biased region" description="Basic and acidic residues" evidence="1">
    <location>
        <begin position="20"/>
        <end position="30"/>
    </location>
</feature>
<reference evidence="2" key="1">
    <citation type="submission" date="2018-11" db="EMBL/GenBank/DDBJ databases">
        <authorList>
            <consortium name="Pathogen Informatics"/>
        </authorList>
    </citation>
    <scope>NUCLEOTIDE SEQUENCE</scope>
</reference>
<name>A0A3S5ALB8_9PLAT</name>
<feature type="compositionally biased region" description="Basic residues" evidence="1">
    <location>
        <begin position="1"/>
        <end position="19"/>
    </location>
</feature>
<evidence type="ECO:0000256" key="1">
    <source>
        <dbReference type="SAM" id="MobiDB-lite"/>
    </source>
</evidence>
<feature type="region of interest" description="Disordered" evidence="1">
    <location>
        <begin position="1"/>
        <end position="115"/>
    </location>
</feature>
<feature type="compositionally biased region" description="Basic and acidic residues" evidence="1">
    <location>
        <begin position="37"/>
        <end position="66"/>
    </location>
</feature>
<sequence length="336" mass="37902">MLGRLKVGRHDRRNSSRTKGRCEAGTREQGDWGCGVETKEVDDTRRDKRTPCWPVDRQEVDNREDSLAPGDVSLKSSQHADIPTRSRTHRLARRSGQDVMRKQTDQQTNRPTDRQTELWIESPSEEGKLLKLTLPIASSPIIHHAIISPPLPFSRPGLFATTNFAINRRINCKRPLSSHFGHDDGEWEDGKHGQSVGQIESQLSWRFPDSSILRLSVSSHSRMLVCWLTLFFSSICPFNGTFPLSLFLDFLASFASSVPLVLNSSFSRSFVSSFAQILARLGLAKLTVHFASEILLSVGRREEGALYGQRCLCTSHHVVVQLDAGFLYYEFVRAQH</sequence>
<dbReference type="EMBL" id="CAAALY010262376">
    <property type="protein sequence ID" value="VEL39742.1"/>
    <property type="molecule type" value="Genomic_DNA"/>
</dbReference>
<organism evidence="2 3">
    <name type="scientific">Protopolystoma xenopodis</name>
    <dbReference type="NCBI Taxonomy" id="117903"/>
    <lineage>
        <taxon>Eukaryota</taxon>
        <taxon>Metazoa</taxon>
        <taxon>Spiralia</taxon>
        <taxon>Lophotrochozoa</taxon>
        <taxon>Platyhelminthes</taxon>
        <taxon>Monogenea</taxon>
        <taxon>Polyopisthocotylea</taxon>
        <taxon>Polystomatidea</taxon>
        <taxon>Polystomatidae</taxon>
        <taxon>Protopolystoma</taxon>
    </lineage>
</organism>
<protein>
    <submittedName>
        <fullName evidence="2">Uncharacterized protein</fullName>
    </submittedName>
</protein>
<proteinExistence type="predicted"/>
<gene>
    <name evidence="2" type="ORF">PXEA_LOCUS33182</name>
</gene>
<accession>A0A3S5ALB8</accession>
<feature type="compositionally biased region" description="Basic and acidic residues" evidence="1">
    <location>
        <begin position="95"/>
        <end position="104"/>
    </location>
</feature>
<comment type="caution">
    <text evidence="2">The sequence shown here is derived from an EMBL/GenBank/DDBJ whole genome shotgun (WGS) entry which is preliminary data.</text>
</comment>
<dbReference type="AlphaFoldDB" id="A0A3S5ALB8"/>
<evidence type="ECO:0000313" key="2">
    <source>
        <dbReference type="EMBL" id="VEL39742.1"/>
    </source>
</evidence>
<dbReference type="Proteomes" id="UP000784294">
    <property type="component" value="Unassembled WGS sequence"/>
</dbReference>
<evidence type="ECO:0000313" key="3">
    <source>
        <dbReference type="Proteomes" id="UP000784294"/>
    </source>
</evidence>